<evidence type="ECO:0008006" key="3">
    <source>
        <dbReference type="Google" id="ProtNLM"/>
    </source>
</evidence>
<sequence>MHSTPPTSIKPPDDKAVIELISPDRLTPYLSACAGDSTAALALYQWNGDLAAAFFEPLGHLEIMLRNALDARLVIRQQRRGHTLEWYIDRQVPLSGKARDDIAQARERAGRGGTAATAPRGKVIAELSFGFWRFLLARQYRTSLWPDLAAAFPHAPNRALTTVEEPVKRLHKFRNRIAHHEAIWHLPLEARRDDIQAVLGFIAPAAAAWVADTSRIDDVLTRRP</sequence>
<dbReference type="EMBL" id="JAATEN010000010">
    <property type="protein sequence ID" value="NJQ01763.1"/>
    <property type="molecule type" value="Genomic_DNA"/>
</dbReference>
<evidence type="ECO:0000313" key="2">
    <source>
        <dbReference type="Proteomes" id="UP000695264"/>
    </source>
</evidence>
<name>A0ABX1BXD1_9ACTN</name>
<proteinExistence type="predicted"/>
<accession>A0ABX1BXD1</accession>
<dbReference type="Proteomes" id="UP000695264">
    <property type="component" value="Unassembled WGS sequence"/>
</dbReference>
<evidence type="ECO:0000313" key="1">
    <source>
        <dbReference type="EMBL" id="NJQ01763.1"/>
    </source>
</evidence>
<protein>
    <recommendedName>
        <fullName evidence="3">Abi family protein</fullName>
    </recommendedName>
</protein>
<keyword evidence="2" id="KW-1185">Reference proteome</keyword>
<reference evidence="1 2" key="1">
    <citation type="submission" date="2020-03" db="EMBL/GenBank/DDBJ databases">
        <title>WGS of actinomycetes isolated from Thailand.</title>
        <authorList>
            <person name="Thawai C."/>
        </authorList>
    </citation>
    <scope>NUCLEOTIDE SEQUENCE [LARGE SCALE GENOMIC DNA]</scope>
    <source>
        <strain evidence="1 2">PLAI 1-29</strain>
    </source>
</reference>
<gene>
    <name evidence="1" type="ORF">HCK00_14785</name>
</gene>
<comment type="caution">
    <text evidence="1">The sequence shown here is derived from an EMBL/GenBank/DDBJ whole genome shotgun (WGS) entry which is preliminary data.</text>
</comment>
<dbReference type="RefSeq" id="WP_168102400.1">
    <property type="nucleotide sequence ID" value="NZ_JAATEN010000010.1"/>
</dbReference>
<organism evidence="1 2">
    <name type="scientific">Streptomyces zingiberis</name>
    <dbReference type="NCBI Taxonomy" id="2053010"/>
    <lineage>
        <taxon>Bacteria</taxon>
        <taxon>Bacillati</taxon>
        <taxon>Actinomycetota</taxon>
        <taxon>Actinomycetes</taxon>
        <taxon>Kitasatosporales</taxon>
        <taxon>Streptomycetaceae</taxon>
        <taxon>Streptomyces</taxon>
    </lineage>
</organism>